<dbReference type="EMBL" id="JBHSBA010000005">
    <property type="protein sequence ID" value="MFC4125621.1"/>
    <property type="molecule type" value="Genomic_DNA"/>
</dbReference>
<evidence type="ECO:0000259" key="1">
    <source>
        <dbReference type="Pfam" id="PF16321"/>
    </source>
</evidence>
<dbReference type="PANTHER" id="PTHR33231">
    <property type="entry name" value="30S RIBOSOMAL PROTEIN"/>
    <property type="match status" value="1"/>
</dbReference>
<dbReference type="PANTHER" id="PTHR33231:SF1">
    <property type="entry name" value="30S RIBOSOMAL PROTEIN"/>
    <property type="match status" value="1"/>
</dbReference>
<feature type="domain" description="Sigma 54 modulation/S30EA ribosomal protein C-terminal" evidence="1">
    <location>
        <begin position="122"/>
        <end position="170"/>
    </location>
</feature>
<reference evidence="3" key="1">
    <citation type="journal article" date="2019" name="Int. J. Syst. Evol. Microbiol.">
        <title>The Global Catalogue of Microorganisms (GCM) 10K type strain sequencing project: providing services to taxonomists for standard genome sequencing and annotation.</title>
        <authorList>
            <consortium name="The Broad Institute Genomics Platform"/>
            <consortium name="The Broad Institute Genome Sequencing Center for Infectious Disease"/>
            <person name="Wu L."/>
            <person name="Ma J."/>
        </authorList>
    </citation>
    <scope>NUCLEOTIDE SEQUENCE [LARGE SCALE GENOMIC DNA]</scope>
    <source>
        <strain evidence="3">CGMCC 4.7204</strain>
    </source>
</reference>
<dbReference type="RefSeq" id="WP_378549985.1">
    <property type="nucleotide sequence ID" value="NZ_JBHSBA010000005.1"/>
</dbReference>
<dbReference type="Pfam" id="PF16321">
    <property type="entry name" value="Ribosom_S30AE_C"/>
    <property type="match status" value="1"/>
</dbReference>
<sequence>MESTEAGIDRGVTVRTAGPVPAAAVADLVYGVSRVLHTINGVAIAHLRITRHRSGPEVTVFQINASIDGWPCRAQLVGDGAWGASGAVERFDRQLDQLLTPARYLPRQYAAARNLAAITEVRPITRRKMFPTQTLLPAAASEIMDTMDYDAHLFRDRETGEDAIVYRAGTAGVRLLRQTRVELPAARDNLIAVDLTPTHALPDIVAAKRLCRNGLPFLFYVDPATTRGKLLYRRYDGDLALITATPTR</sequence>
<protein>
    <submittedName>
        <fullName evidence="2">Sigma 54 modulation/S30EA ribosomal C-terminal domain-containing protein</fullName>
    </submittedName>
</protein>
<comment type="caution">
    <text evidence="2">The sequence shown here is derived from an EMBL/GenBank/DDBJ whole genome shotgun (WGS) entry which is preliminary data.</text>
</comment>
<gene>
    <name evidence="2" type="ORF">ACFOW8_11835</name>
</gene>
<evidence type="ECO:0000313" key="3">
    <source>
        <dbReference type="Proteomes" id="UP001595767"/>
    </source>
</evidence>
<dbReference type="Proteomes" id="UP001595767">
    <property type="component" value="Unassembled WGS sequence"/>
</dbReference>
<keyword evidence="3" id="KW-1185">Reference proteome</keyword>
<proteinExistence type="predicted"/>
<dbReference type="InterPro" id="IPR050574">
    <property type="entry name" value="HPF/YfiA_ribosome-assoc"/>
</dbReference>
<dbReference type="InterPro" id="IPR038416">
    <property type="entry name" value="Ribosom_S30AE_C_sf"/>
</dbReference>
<dbReference type="InterPro" id="IPR032528">
    <property type="entry name" value="Ribosom_S30AE_C"/>
</dbReference>
<name>A0ABV8L428_9NOCA</name>
<dbReference type="Gene3D" id="3.30.505.50">
    <property type="entry name" value="Sigma 54 modulation/S30EA ribosomal protein, C-terminal domain"/>
    <property type="match status" value="2"/>
</dbReference>
<organism evidence="2 3">
    <name type="scientific">Nocardia rhizosphaerae</name>
    <dbReference type="NCBI Taxonomy" id="1691571"/>
    <lineage>
        <taxon>Bacteria</taxon>
        <taxon>Bacillati</taxon>
        <taxon>Actinomycetota</taxon>
        <taxon>Actinomycetes</taxon>
        <taxon>Mycobacteriales</taxon>
        <taxon>Nocardiaceae</taxon>
        <taxon>Nocardia</taxon>
    </lineage>
</organism>
<evidence type="ECO:0000313" key="2">
    <source>
        <dbReference type="EMBL" id="MFC4125621.1"/>
    </source>
</evidence>
<accession>A0ABV8L428</accession>